<organism evidence="1 2">
    <name type="scientific">Weissella oryzae (strain DSM 25784 / JCM 18191 / LMG 30913 / SG25)</name>
    <dbReference type="NCBI Taxonomy" id="1329250"/>
    <lineage>
        <taxon>Bacteria</taxon>
        <taxon>Bacillati</taxon>
        <taxon>Bacillota</taxon>
        <taxon>Bacilli</taxon>
        <taxon>Lactobacillales</taxon>
        <taxon>Lactobacillaceae</taxon>
        <taxon>Weissella</taxon>
    </lineage>
</organism>
<dbReference type="OrthoDB" id="2167217at2"/>
<dbReference type="Proteomes" id="UP000030643">
    <property type="component" value="Unassembled WGS sequence"/>
</dbReference>
<dbReference type="STRING" id="1329250.WOSG25_170090"/>
<dbReference type="RefSeq" id="WP_027699749.1">
    <property type="nucleotide sequence ID" value="NZ_DF820500.1"/>
</dbReference>
<protein>
    <submittedName>
        <fullName evidence="1">Putative ABC transporter</fullName>
    </submittedName>
</protein>
<dbReference type="AlphaFoldDB" id="A0A069D375"/>
<evidence type="ECO:0000313" key="1">
    <source>
        <dbReference type="EMBL" id="GAK31826.1"/>
    </source>
</evidence>
<evidence type="ECO:0000313" key="2">
    <source>
        <dbReference type="Proteomes" id="UP000030643"/>
    </source>
</evidence>
<gene>
    <name evidence="1" type="ORF">WOSG25_170090</name>
</gene>
<reference evidence="2" key="1">
    <citation type="journal article" date="2014" name="Genome Announc.">
        <title>Draft genome sequence of Weissella oryzae SG25T, isolated from fermented rice grains.</title>
        <authorList>
            <person name="Tanizawa Y."/>
            <person name="Fujisawa T."/>
            <person name="Mochizuki T."/>
            <person name="Kaminuma E."/>
            <person name="Suzuki Y."/>
            <person name="Nakamura Y."/>
            <person name="Tohno M."/>
        </authorList>
    </citation>
    <scope>NUCLEOTIDE SEQUENCE [LARGE SCALE GENOMIC DNA]</scope>
    <source>
        <strain evidence="2">DSM 25784 / JCM 18191 / LMG 30913 / SG25</strain>
    </source>
</reference>
<accession>A0A069D375</accession>
<sequence>MNMLDGQLDPIEPKIFGEDWKGQAIYESDSHVYKDPFNGHYLNLSDLIDSNNLIEARSYVSTYFMFVGDTWDGDVPVYKDEDNHVFSTDEVIEYIKENFERVYTNGGNS</sequence>
<proteinExistence type="predicted"/>
<name>A0A069D375_WEIOS</name>
<keyword evidence="2" id="KW-1185">Reference proteome</keyword>
<dbReference type="EMBL" id="DF820500">
    <property type="protein sequence ID" value="GAK31826.1"/>
    <property type="molecule type" value="Genomic_DNA"/>
</dbReference>